<dbReference type="InterPro" id="IPR036097">
    <property type="entry name" value="HisK_dim/P_sf"/>
</dbReference>
<gene>
    <name evidence="14" type="ordered locus">Npun_R2485</name>
</gene>
<dbReference type="KEGG" id="npu:Npun_R2485"/>
<organism evidence="14 15">
    <name type="scientific">Nostoc punctiforme (strain ATCC 29133 / PCC 73102)</name>
    <dbReference type="NCBI Taxonomy" id="63737"/>
    <lineage>
        <taxon>Bacteria</taxon>
        <taxon>Bacillati</taxon>
        <taxon>Cyanobacteriota</taxon>
        <taxon>Cyanophyceae</taxon>
        <taxon>Nostocales</taxon>
        <taxon>Nostocaceae</taxon>
        <taxon>Nostoc</taxon>
    </lineage>
</organism>
<evidence type="ECO:0000256" key="1">
    <source>
        <dbReference type="ARBA" id="ARBA00000085"/>
    </source>
</evidence>
<dbReference type="EMBL" id="CP001037">
    <property type="protein sequence ID" value="ACC81046.1"/>
    <property type="molecule type" value="Genomic_DNA"/>
</dbReference>
<dbReference type="InterPro" id="IPR003594">
    <property type="entry name" value="HATPase_dom"/>
</dbReference>
<evidence type="ECO:0000256" key="5">
    <source>
        <dbReference type="ARBA" id="ARBA00022553"/>
    </source>
</evidence>
<dbReference type="GO" id="GO:0000155">
    <property type="term" value="F:phosphorelay sensor kinase activity"/>
    <property type="evidence" value="ECO:0007669"/>
    <property type="project" value="InterPro"/>
</dbReference>
<dbReference type="InterPro" id="IPR019278">
    <property type="entry name" value="DICT_dom"/>
</dbReference>
<dbReference type="SUPFAM" id="SSF47384">
    <property type="entry name" value="Homodimeric domain of signal transducing histidine kinase"/>
    <property type="match status" value="1"/>
</dbReference>
<dbReference type="Gene3D" id="3.30.565.10">
    <property type="entry name" value="Histidine kinase-like ATPase, C-terminal domain"/>
    <property type="match status" value="1"/>
</dbReference>
<dbReference type="CDD" id="cd00075">
    <property type="entry name" value="HATPase"/>
    <property type="match status" value="1"/>
</dbReference>
<dbReference type="PhylomeDB" id="B2J9L9"/>
<proteinExistence type="predicted"/>
<evidence type="ECO:0000256" key="4">
    <source>
        <dbReference type="ARBA" id="ARBA00022475"/>
    </source>
</evidence>
<evidence type="ECO:0000313" key="14">
    <source>
        <dbReference type="EMBL" id="ACC81046.1"/>
    </source>
</evidence>
<keyword evidence="15" id="KW-1185">Reference proteome</keyword>
<dbReference type="AlphaFoldDB" id="B2J9L9"/>
<dbReference type="RefSeq" id="WP_012409040.1">
    <property type="nucleotide sequence ID" value="NC_010628.1"/>
</dbReference>
<dbReference type="PRINTS" id="PR00344">
    <property type="entry name" value="BCTRLSENSOR"/>
</dbReference>
<reference evidence="14 15" key="2">
    <citation type="journal article" date="2013" name="Plant Physiol.">
        <title>A Nostoc punctiforme Sugar Transporter Necessary to Establish a Cyanobacterium-Plant Symbiosis.</title>
        <authorList>
            <person name="Ekman M."/>
            <person name="Picossi S."/>
            <person name="Campbell E.L."/>
            <person name="Meeks J.C."/>
            <person name="Flores E."/>
        </authorList>
    </citation>
    <scope>NUCLEOTIDE SEQUENCE [LARGE SCALE GENOMIC DNA]</scope>
    <source>
        <strain evidence="15">ATCC 29133 / PCC 73102</strain>
    </source>
</reference>
<keyword evidence="5" id="KW-0597">Phosphoprotein</keyword>
<sequence>MNVSLAKDLSVYQLVMGVQVPPKPLSLSPATLLSLVRAQIDLLIEQQIAATLWVKLPPEKIWQSELARYQSSVGAFSIIYTCQLDENEKQGDEEAGGREQVVTERPALSEAVGAASRREGSRSGAGGSEQGENSSPLHPSPSSFSSTHHVTVHLPPDSQLRRENFLMVLSPQFCSLILAHRPLKKRKNQTLGKVNSNKNQPLLIITTVEGRVIQQVLNGIQKAISNDKLPGVYAPESSPIVPADFICPTMPEAATMSQLFAKQLLRQDEINRQIITARTTKLQQINQELHNKEQLQDEYLKNLCQELRIPLTHIKTALSLLNSPNLKPTQRQRYLQMLNTQCDQQNSLITGLLELVQLERNLEGMVLESVRLSDIVPGVVSTYQPLAQEKGIMLAYTVPTELPSIWCVSGGLRQIVINLLHNSIKFTPNGGEVWVRARLQGDYVQLEFRDTGIGIAESEIAKIFERFYRVRTSATEDYAGAGLGLTIVQQLLLRCGGSISVKSKLYEGSTFTVQLATVGDAPRAIAIEHE</sequence>
<dbReference type="EC" id="2.7.13.3" evidence="3"/>
<dbReference type="FunFam" id="3.30.565.10:FF:000023">
    <property type="entry name" value="PAS domain-containing sensor histidine kinase"/>
    <property type="match status" value="1"/>
</dbReference>
<evidence type="ECO:0000256" key="8">
    <source>
        <dbReference type="ARBA" id="ARBA00022777"/>
    </source>
</evidence>
<comment type="catalytic activity">
    <reaction evidence="1">
        <text>ATP + protein L-histidine = ADP + protein N-phospho-L-histidine.</text>
        <dbReference type="EC" id="2.7.13.3"/>
    </reaction>
</comment>
<keyword evidence="8 14" id="KW-0418">Kinase</keyword>
<evidence type="ECO:0000256" key="10">
    <source>
        <dbReference type="ARBA" id="ARBA00023012"/>
    </source>
</evidence>
<feature type="domain" description="Histidine kinase" evidence="13">
    <location>
        <begin position="302"/>
        <end position="519"/>
    </location>
</feature>
<dbReference type="PROSITE" id="PS50109">
    <property type="entry name" value="HIS_KIN"/>
    <property type="match status" value="1"/>
</dbReference>
<evidence type="ECO:0000256" key="7">
    <source>
        <dbReference type="ARBA" id="ARBA00022741"/>
    </source>
</evidence>
<dbReference type="InterPro" id="IPR003661">
    <property type="entry name" value="HisK_dim/P_dom"/>
</dbReference>
<name>B2J9L9_NOSP7</name>
<keyword evidence="10" id="KW-0902">Two-component regulatory system</keyword>
<evidence type="ECO:0000256" key="12">
    <source>
        <dbReference type="SAM" id="MobiDB-lite"/>
    </source>
</evidence>
<evidence type="ECO:0000256" key="2">
    <source>
        <dbReference type="ARBA" id="ARBA00004236"/>
    </source>
</evidence>
<protein>
    <recommendedName>
        <fullName evidence="3">histidine kinase</fullName>
        <ecNumber evidence="3">2.7.13.3</ecNumber>
    </recommendedName>
</protein>
<keyword evidence="9" id="KW-0067">ATP-binding</keyword>
<dbReference type="STRING" id="63737.Npun_R2485"/>
<reference evidence="15" key="1">
    <citation type="submission" date="2008-04" db="EMBL/GenBank/DDBJ databases">
        <title>Complete sequence of chromosome of Nostoc punctiforme ATCC 29133.</title>
        <authorList>
            <consortium name="US DOE Joint Genome Institute"/>
            <person name="Copeland A."/>
            <person name="Lucas S."/>
            <person name="Lapidus A."/>
            <person name="Glavina del Rio T."/>
            <person name="Dalin E."/>
            <person name="Tice H."/>
            <person name="Pitluck S."/>
            <person name="Chain P."/>
            <person name="Malfatti S."/>
            <person name="Shin M."/>
            <person name="Vergez L."/>
            <person name="Schmutz J."/>
            <person name="Larimer F."/>
            <person name="Land M."/>
            <person name="Hauser L."/>
            <person name="Kyrpides N."/>
            <person name="Kim E."/>
            <person name="Meeks J.C."/>
            <person name="Elhai J."/>
            <person name="Campbell E.L."/>
            <person name="Thiel T."/>
            <person name="Longmire J."/>
            <person name="Potts M."/>
            <person name="Atlas R."/>
        </authorList>
    </citation>
    <scope>NUCLEOTIDE SEQUENCE [LARGE SCALE GENOMIC DNA]</scope>
    <source>
        <strain evidence="15">ATCC 29133 / PCC 73102</strain>
    </source>
</reference>
<dbReference type="InterPro" id="IPR005467">
    <property type="entry name" value="His_kinase_dom"/>
</dbReference>
<dbReference type="Gene3D" id="1.10.287.130">
    <property type="match status" value="1"/>
</dbReference>
<dbReference type="OrthoDB" id="476434at2"/>
<dbReference type="eggNOG" id="COG2205">
    <property type="taxonomic scope" value="Bacteria"/>
</dbReference>
<evidence type="ECO:0000256" key="3">
    <source>
        <dbReference type="ARBA" id="ARBA00012438"/>
    </source>
</evidence>
<dbReference type="CDD" id="cd00082">
    <property type="entry name" value="HisKA"/>
    <property type="match status" value="1"/>
</dbReference>
<comment type="subcellular location">
    <subcellularLocation>
        <location evidence="2">Cell membrane</location>
    </subcellularLocation>
</comment>
<dbReference type="Proteomes" id="UP000001191">
    <property type="component" value="Chromosome"/>
</dbReference>
<dbReference type="EnsemblBacteria" id="ACC81046">
    <property type="protein sequence ID" value="ACC81046"/>
    <property type="gene ID" value="Npun_R2485"/>
</dbReference>
<dbReference type="HOGENOM" id="CLU_544915_0_0_3"/>
<dbReference type="InterPro" id="IPR004358">
    <property type="entry name" value="Sig_transdc_His_kin-like_C"/>
</dbReference>
<dbReference type="PANTHER" id="PTHR43547:SF2">
    <property type="entry name" value="HYBRID SIGNAL TRANSDUCTION HISTIDINE KINASE C"/>
    <property type="match status" value="1"/>
</dbReference>
<keyword evidence="7" id="KW-0547">Nucleotide-binding</keyword>
<dbReference type="GO" id="GO:0005524">
    <property type="term" value="F:ATP binding"/>
    <property type="evidence" value="ECO:0007669"/>
    <property type="project" value="UniProtKB-KW"/>
</dbReference>
<dbReference type="SMART" id="SM00387">
    <property type="entry name" value="HATPase_c"/>
    <property type="match status" value="1"/>
</dbReference>
<feature type="compositionally biased region" description="Low complexity" evidence="12">
    <location>
        <begin position="130"/>
        <end position="151"/>
    </location>
</feature>
<dbReference type="SMART" id="SM00388">
    <property type="entry name" value="HisKA"/>
    <property type="match status" value="1"/>
</dbReference>
<dbReference type="SUPFAM" id="SSF55874">
    <property type="entry name" value="ATPase domain of HSP90 chaperone/DNA topoisomerase II/histidine kinase"/>
    <property type="match status" value="1"/>
</dbReference>
<evidence type="ECO:0000313" key="15">
    <source>
        <dbReference type="Proteomes" id="UP000001191"/>
    </source>
</evidence>
<dbReference type="Pfam" id="PF02518">
    <property type="entry name" value="HATPase_c"/>
    <property type="match status" value="1"/>
</dbReference>
<keyword evidence="11" id="KW-0472">Membrane</keyword>
<evidence type="ECO:0000256" key="11">
    <source>
        <dbReference type="ARBA" id="ARBA00023136"/>
    </source>
</evidence>
<dbReference type="InterPro" id="IPR036890">
    <property type="entry name" value="HATPase_C_sf"/>
</dbReference>
<dbReference type="GO" id="GO:0005886">
    <property type="term" value="C:plasma membrane"/>
    <property type="evidence" value="ECO:0007669"/>
    <property type="project" value="UniProtKB-SubCell"/>
</dbReference>
<evidence type="ECO:0000256" key="9">
    <source>
        <dbReference type="ARBA" id="ARBA00022840"/>
    </source>
</evidence>
<accession>B2J9L9</accession>
<dbReference type="Pfam" id="PF10069">
    <property type="entry name" value="DICT"/>
    <property type="match status" value="1"/>
</dbReference>
<evidence type="ECO:0000259" key="13">
    <source>
        <dbReference type="PROSITE" id="PS50109"/>
    </source>
</evidence>
<feature type="region of interest" description="Disordered" evidence="12">
    <location>
        <begin position="89"/>
        <end position="151"/>
    </location>
</feature>
<keyword evidence="6" id="KW-0808">Transferase</keyword>
<evidence type="ECO:0000256" key="6">
    <source>
        <dbReference type="ARBA" id="ARBA00022679"/>
    </source>
</evidence>
<dbReference type="Pfam" id="PF00512">
    <property type="entry name" value="HisKA"/>
    <property type="match status" value="1"/>
</dbReference>
<keyword evidence="4" id="KW-1003">Cell membrane</keyword>
<dbReference type="PANTHER" id="PTHR43547">
    <property type="entry name" value="TWO-COMPONENT HISTIDINE KINASE"/>
    <property type="match status" value="1"/>
</dbReference>